<keyword evidence="2" id="KW-1185">Reference proteome</keyword>
<sequence>MRMMEEPIQSSALGSFSCPSESWGVLYALPGPNIQFDHLFLDKDETVLGMKDFKSIDRTISSAHLKFIFDRETGGCTVKDISLNGTYLNGFKLSTGVAVPIKSGDSFSLAISESRPDSVAFCFYKIKMHNLLQDKVVSAVVPKLLDPNHRINVVYDELLCKICDKLPYDSIGFYPCGHTFCGNCIIYSGTADTRRCPKCHADIKIMSRNHLLDLVVQAYRSMNPSRIEREDTCLNFAATIDEMLCRFAKTPTRIPARHVKKGRFISCADKKALSCRRCPERNISNTDTCGPSTVHYECKACKLPFPSPSDEATITCAFCHGKFCSVVFGCASPDLRGAIGPLVMVHPYRQPRSWAWGNSIESEIIRLAVDESGLSLKQIYLRIVYLLFNRDILWEKSRLHGWGISPSSYGCRDCVSDIVLPELFFLCRHLVQTHTLGCRPYSVPDCPKGRDCHIQHASLEHRENFNHYCLPNPYAKEVMCEDLVSFTFDFGNSSPSLNGSVPMSTHSGIPYLPLSDPGMTSPQCDPFNHSVYLMSDHQPMSTI</sequence>
<organism evidence="1 2">
    <name type="scientific">Entomophthora muscae</name>
    <dbReference type="NCBI Taxonomy" id="34485"/>
    <lineage>
        <taxon>Eukaryota</taxon>
        <taxon>Fungi</taxon>
        <taxon>Fungi incertae sedis</taxon>
        <taxon>Zoopagomycota</taxon>
        <taxon>Entomophthoromycotina</taxon>
        <taxon>Entomophthoromycetes</taxon>
        <taxon>Entomophthorales</taxon>
        <taxon>Entomophthoraceae</taxon>
        <taxon>Entomophthora</taxon>
    </lineage>
</organism>
<comment type="caution">
    <text evidence="1">The sequence shown here is derived from an EMBL/GenBank/DDBJ whole genome shotgun (WGS) entry which is preliminary data.</text>
</comment>
<accession>A0ACC2T0Q9</accession>
<dbReference type="Proteomes" id="UP001165960">
    <property type="component" value="Unassembled WGS sequence"/>
</dbReference>
<gene>
    <name evidence="1" type="ORF">DSO57_1034344</name>
</gene>
<reference evidence="1" key="1">
    <citation type="submission" date="2022-04" db="EMBL/GenBank/DDBJ databases">
        <title>Genome of the entomopathogenic fungus Entomophthora muscae.</title>
        <authorList>
            <person name="Elya C."/>
            <person name="Lovett B.R."/>
            <person name="Lee E."/>
            <person name="Macias A.M."/>
            <person name="Hajek A.E."/>
            <person name="De Bivort B.L."/>
            <person name="Kasson M.T."/>
            <person name="De Fine Licht H.H."/>
            <person name="Stajich J.E."/>
        </authorList>
    </citation>
    <scope>NUCLEOTIDE SEQUENCE</scope>
    <source>
        <strain evidence="1">Berkeley</strain>
    </source>
</reference>
<evidence type="ECO:0000313" key="1">
    <source>
        <dbReference type="EMBL" id="KAJ9067892.1"/>
    </source>
</evidence>
<dbReference type="EMBL" id="QTSX02003835">
    <property type="protein sequence ID" value="KAJ9067892.1"/>
    <property type="molecule type" value="Genomic_DNA"/>
</dbReference>
<proteinExistence type="predicted"/>
<name>A0ACC2T0Q9_9FUNG</name>
<protein>
    <submittedName>
        <fullName evidence="1">Uncharacterized protein</fullName>
    </submittedName>
</protein>
<evidence type="ECO:0000313" key="2">
    <source>
        <dbReference type="Proteomes" id="UP001165960"/>
    </source>
</evidence>